<dbReference type="AlphaFoldDB" id="A0AAV4J077"/>
<comment type="caution">
    <text evidence="3">The sequence shown here is derived from an EMBL/GenBank/DDBJ whole genome shotgun (WGS) entry which is preliminary data.</text>
</comment>
<sequence>MENSEAFIIDSECSSENLKALETVGLTYASDSTNSEASPENRLVIHQDTREMEEPGISWEAPSIKSFLSETDNAQGSDICDRNSLESVRDANIKTAHEDSFNTIESCDSHSKDAGINNSGTSFTHSRQSSSSKSEKRVRIETTPLCLEVEAELGNKSQTNACIGSDDSGIGHIGVSSRKHHIVRGFEGENLKHHNINIDCGDRTAVSELWLPSFQWNKSINRRKQRGKISLFKRTSPDGLMKVIFCRSSLFAYFVCISCFNFSYVSVRSILIL</sequence>
<reference evidence="3 4" key="1">
    <citation type="journal article" date="2021" name="Elife">
        <title>Chloroplast acquisition without the gene transfer in kleptoplastic sea slugs, Plakobranchus ocellatus.</title>
        <authorList>
            <person name="Maeda T."/>
            <person name="Takahashi S."/>
            <person name="Yoshida T."/>
            <person name="Shimamura S."/>
            <person name="Takaki Y."/>
            <person name="Nagai Y."/>
            <person name="Toyoda A."/>
            <person name="Suzuki Y."/>
            <person name="Arimoto A."/>
            <person name="Ishii H."/>
            <person name="Satoh N."/>
            <person name="Nishiyama T."/>
            <person name="Hasebe M."/>
            <person name="Maruyama T."/>
            <person name="Minagawa J."/>
            <person name="Obokata J."/>
            <person name="Shigenobu S."/>
        </authorList>
    </citation>
    <scope>NUCLEOTIDE SEQUENCE [LARGE SCALE GENOMIC DNA]</scope>
</reference>
<evidence type="ECO:0000313" key="3">
    <source>
        <dbReference type="EMBL" id="GFS16114.1"/>
    </source>
</evidence>
<proteinExistence type="predicted"/>
<keyword evidence="2" id="KW-1133">Transmembrane helix</keyword>
<evidence type="ECO:0000313" key="4">
    <source>
        <dbReference type="Proteomes" id="UP000762676"/>
    </source>
</evidence>
<keyword evidence="2" id="KW-0472">Membrane</keyword>
<organism evidence="3 4">
    <name type="scientific">Elysia marginata</name>
    <dbReference type="NCBI Taxonomy" id="1093978"/>
    <lineage>
        <taxon>Eukaryota</taxon>
        <taxon>Metazoa</taxon>
        <taxon>Spiralia</taxon>
        <taxon>Lophotrochozoa</taxon>
        <taxon>Mollusca</taxon>
        <taxon>Gastropoda</taxon>
        <taxon>Heterobranchia</taxon>
        <taxon>Euthyneura</taxon>
        <taxon>Panpulmonata</taxon>
        <taxon>Sacoglossa</taxon>
        <taxon>Placobranchoidea</taxon>
        <taxon>Plakobranchidae</taxon>
        <taxon>Elysia</taxon>
    </lineage>
</organism>
<gene>
    <name evidence="3" type="ORF">ElyMa_001464700</name>
</gene>
<name>A0AAV4J077_9GAST</name>
<evidence type="ECO:0000256" key="1">
    <source>
        <dbReference type="SAM" id="MobiDB-lite"/>
    </source>
</evidence>
<feature type="region of interest" description="Disordered" evidence="1">
    <location>
        <begin position="105"/>
        <end position="137"/>
    </location>
</feature>
<keyword evidence="4" id="KW-1185">Reference proteome</keyword>
<feature type="transmembrane region" description="Helical" evidence="2">
    <location>
        <begin position="250"/>
        <end position="271"/>
    </location>
</feature>
<accession>A0AAV4J077</accession>
<dbReference type="Proteomes" id="UP000762676">
    <property type="component" value="Unassembled WGS sequence"/>
</dbReference>
<dbReference type="EMBL" id="BMAT01002883">
    <property type="protein sequence ID" value="GFS16114.1"/>
    <property type="molecule type" value="Genomic_DNA"/>
</dbReference>
<evidence type="ECO:0000256" key="2">
    <source>
        <dbReference type="SAM" id="Phobius"/>
    </source>
</evidence>
<protein>
    <submittedName>
        <fullName evidence="3">Uncharacterized protein</fullName>
    </submittedName>
</protein>
<feature type="compositionally biased region" description="Low complexity" evidence="1">
    <location>
        <begin position="119"/>
        <end position="132"/>
    </location>
</feature>
<keyword evidence="2" id="KW-0812">Transmembrane</keyword>